<dbReference type="KEGG" id="spph:KFK14_02755"/>
<dbReference type="EMBL" id="CP073910">
    <property type="protein sequence ID" value="QUT08068.1"/>
    <property type="molecule type" value="Genomic_DNA"/>
</dbReference>
<dbReference type="AlphaFoldDB" id="A0A975Q420"/>
<name>A0A975Q420_9SPHN</name>
<reference evidence="2" key="1">
    <citation type="submission" date="2021-04" db="EMBL/GenBank/DDBJ databases">
        <title>Isolation of p-tert-butylphenol degrading bacteria Sphingobium phenoxybenzoativorans Tas13 from active sludge.</title>
        <authorList>
            <person name="Li Y."/>
        </authorList>
    </citation>
    <scope>NUCLEOTIDE SEQUENCE</scope>
    <source>
        <strain evidence="2">Tas13</strain>
    </source>
</reference>
<evidence type="ECO:0000256" key="1">
    <source>
        <dbReference type="SAM" id="MobiDB-lite"/>
    </source>
</evidence>
<gene>
    <name evidence="2" type="ORF">KFK14_02755</name>
</gene>
<feature type="compositionally biased region" description="Low complexity" evidence="1">
    <location>
        <begin position="53"/>
        <end position="73"/>
    </location>
</feature>
<keyword evidence="3" id="KW-1185">Reference proteome</keyword>
<feature type="region of interest" description="Disordered" evidence="1">
    <location>
        <begin position="53"/>
        <end position="83"/>
    </location>
</feature>
<accession>A0A975Q420</accession>
<dbReference type="Proteomes" id="UP000681425">
    <property type="component" value="Chromosome"/>
</dbReference>
<evidence type="ECO:0000313" key="3">
    <source>
        <dbReference type="Proteomes" id="UP000681425"/>
    </source>
</evidence>
<protein>
    <submittedName>
        <fullName evidence="2">Uncharacterized protein</fullName>
    </submittedName>
</protein>
<organism evidence="2 3">
    <name type="scientific">Sphingobium phenoxybenzoativorans</name>
    <dbReference type="NCBI Taxonomy" id="1592790"/>
    <lineage>
        <taxon>Bacteria</taxon>
        <taxon>Pseudomonadati</taxon>
        <taxon>Pseudomonadota</taxon>
        <taxon>Alphaproteobacteria</taxon>
        <taxon>Sphingomonadales</taxon>
        <taxon>Sphingomonadaceae</taxon>
        <taxon>Sphingobium</taxon>
    </lineage>
</organism>
<proteinExistence type="predicted"/>
<sequence>MTLSLAACSKGNEGGNATIAMKDMEVVDGTTSDAMTDLDGVRTEGTAMAPVAASNATAPRAAADSDANSAAPAEQSAEVVSDQ</sequence>
<evidence type="ECO:0000313" key="2">
    <source>
        <dbReference type="EMBL" id="QUT08068.1"/>
    </source>
</evidence>